<keyword evidence="2" id="KW-1185">Reference proteome</keyword>
<evidence type="ECO:0000313" key="2">
    <source>
        <dbReference type="Proteomes" id="UP001464387"/>
    </source>
</evidence>
<evidence type="ECO:0000313" key="1">
    <source>
        <dbReference type="EMBL" id="MER8935472.1"/>
    </source>
</evidence>
<comment type="caution">
    <text evidence="1">The sequence shown here is derived from an EMBL/GenBank/DDBJ whole genome shotgun (WGS) entry which is preliminary data.</text>
</comment>
<organism evidence="1 2">
    <name type="scientific">Mesorhizobium opportunistum</name>
    <dbReference type="NCBI Taxonomy" id="593909"/>
    <lineage>
        <taxon>Bacteria</taxon>
        <taxon>Pseudomonadati</taxon>
        <taxon>Pseudomonadota</taxon>
        <taxon>Alphaproteobacteria</taxon>
        <taxon>Hyphomicrobiales</taxon>
        <taxon>Phyllobacteriaceae</taxon>
        <taxon>Mesorhizobium</taxon>
    </lineage>
</organism>
<gene>
    <name evidence="1" type="ORF">NKI33_21245</name>
</gene>
<protein>
    <submittedName>
        <fullName evidence="1">Uncharacterized protein</fullName>
    </submittedName>
</protein>
<dbReference type="Proteomes" id="UP001464387">
    <property type="component" value="Unassembled WGS sequence"/>
</dbReference>
<dbReference type="EMBL" id="JAMYPJ010000033">
    <property type="protein sequence ID" value="MER8935472.1"/>
    <property type="molecule type" value="Genomic_DNA"/>
</dbReference>
<dbReference type="RefSeq" id="WP_287277702.1">
    <property type="nucleotide sequence ID" value="NZ_JAMYMT010000027.1"/>
</dbReference>
<proteinExistence type="predicted"/>
<reference evidence="1 2" key="1">
    <citation type="journal article" date="2024" name="Proc. Natl. Acad. Sci. U.S.A.">
        <title>The evolutionary genomics of adaptation to stress in wild rhizobium bacteria.</title>
        <authorList>
            <person name="Kehlet-Delgado H."/>
            <person name="Montoya A.P."/>
            <person name="Jensen K.T."/>
            <person name="Wendlandt C.E."/>
            <person name="Dexheimer C."/>
            <person name="Roberts M."/>
            <person name="Torres Martinez L."/>
            <person name="Friesen M.L."/>
            <person name="Griffitts J.S."/>
            <person name="Porter S.S."/>
        </authorList>
    </citation>
    <scope>NUCLEOTIDE SEQUENCE [LARGE SCALE GENOMIC DNA]</scope>
    <source>
        <strain evidence="1 2">M0729</strain>
    </source>
</reference>
<name>A0ABV1YK20_9HYPH</name>
<accession>A0ABV1YK20</accession>
<sequence length="82" mass="8946">MAPVTTANPSPTAPTVGAVVPFPVVDLLHFCLSIFVNGLCLWRIEFVENTVSRAWNTGHRIDWADSACKRSGPGNAKHRSQE</sequence>